<dbReference type="PROSITE" id="PS00141">
    <property type="entry name" value="ASP_PROTEASE"/>
    <property type="match status" value="1"/>
</dbReference>
<evidence type="ECO:0008006" key="3">
    <source>
        <dbReference type="Google" id="ProtNLM"/>
    </source>
</evidence>
<protein>
    <recommendedName>
        <fullName evidence="3">Reverse transcriptase domain-containing protein</fullName>
    </recommendedName>
</protein>
<dbReference type="CDD" id="cd00303">
    <property type="entry name" value="retropepsin_like"/>
    <property type="match status" value="1"/>
</dbReference>
<accession>A0ABD0Z4L7</accession>
<name>A0ABD0Z4L7_CARAN</name>
<dbReference type="EMBL" id="JBANAX010000899">
    <property type="protein sequence ID" value="KAL1189428.1"/>
    <property type="molecule type" value="Genomic_DNA"/>
</dbReference>
<dbReference type="Gene3D" id="2.40.70.10">
    <property type="entry name" value="Acid Proteases"/>
    <property type="match status" value="1"/>
</dbReference>
<dbReference type="InterPro" id="IPR021109">
    <property type="entry name" value="Peptidase_aspartic_dom_sf"/>
</dbReference>
<dbReference type="InterPro" id="IPR001969">
    <property type="entry name" value="Aspartic_peptidase_AS"/>
</dbReference>
<dbReference type="Proteomes" id="UP001558713">
    <property type="component" value="Unassembled WGS sequence"/>
</dbReference>
<reference evidence="1 2" key="1">
    <citation type="submission" date="2024-04" db="EMBL/GenBank/DDBJ databases">
        <title>Genome assembly C_amara_ONT_v2.</title>
        <authorList>
            <person name="Yant L."/>
            <person name="Moore C."/>
            <person name="Slenker M."/>
        </authorList>
    </citation>
    <scope>NUCLEOTIDE SEQUENCE [LARGE SCALE GENOMIC DNA]</scope>
    <source>
        <tissue evidence="1">Leaf</tissue>
    </source>
</reference>
<evidence type="ECO:0000313" key="1">
    <source>
        <dbReference type="EMBL" id="KAL1189428.1"/>
    </source>
</evidence>
<dbReference type="InterPro" id="IPR032567">
    <property type="entry name" value="RTL1-rel"/>
</dbReference>
<proteinExistence type="predicted"/>
<evidence type="ECO:0000313" key="2">
    <source>
        <dbReference type="Proteomes" id="UP001558713"/>
    </source>
</evidence>
<dbReference type="Pfam" id="PF08284">
    <property type="entry name" value="RVP_2"/>
    <property type="match status" value="1"/>
</dbReference>
<comment type="caution">
    <text evidence="1">The sequence shown here is derived from an EMBL/GenBank/DDBJ whole genome shotgun (WGS) entry which is preliminary data.</text>
</comment>
<sequence>MLGTLLVGGNPTHVLFDSGATNSFVTPEVAGRLEAKFEEIEMVYKVHTAGNQALLTRGIIRGVPITVKNQVFPADLLVMPMERFEVILCMDWLSRHHAHLDCRRGRVIFETKNPSRLVYQGICPSKSASFVSALRIEELLEDGEVYLVTLTIHKESEEEELI</sequence>
<dbReference type="AlphaFoldDB" id="A0ABD0Z4L7"/>
<dbReference type="PANTHER" id="PTHR15503">
    <property type="entry name" value="LDOC1 RELATED"/>
    <property type="match status" value="1"/>
</dbReference>
<dbReference type="SUPFAM" id="SSF50630">
    <property type="entry name" value="Acid proteases"/>
    <property type="match status" value="1"/>
</dbReference>
<dbReference type="PANTHER" id="PTHR15503:SF45">
    <property type="entry name" value="RNA-DIRECTED DNA POLYMERASE HOMOLOG"/>
    <property type="match status" value="1"/>
</dbReference>
<organism evidence="1 2">
    <name type="scientific">Cardamine amara subsp. amara</name>
    <dbReference type="NCBI Taxonomy" id="228776"/>
    <lineage>
        <taxon>Eukaryota</taxon>
        <taxon>Viridiplantae</taxon>
        <taxon>Streptophyta</taxon>
        <taxon>Embryophyta</taxon>
        <taxon>Tracheophyta</taxon>
        <taxon>Spermatophyta</taxon>
        <taxon>Magnoliopsida</taxon>
        <taxon>eudicotyledons</taxon>
        <taxon>Gunneridae</taxon>
        <taxon>Pentapetalae</taxon>
        <taxon>rosids</taxon>
        <taxon>malvids</taxon>
        <taxon>Brassicales</taxon>
        <taxon>Brassicaceae</taxon>
        <taxon>Cardamineae</taxon>
        <taxon>Cardamine</taxon>
    </lineage>
</organism>
<keyword evidence="2" id="KW-1185">Reference proteome</keyword>
<gene>
    <name evidence="1" type="ORF">V5N11_012180</name>
</gene>